<dbReference type="GO" id="GO:0048027">
    <property type="term" value="F:mRNA 5'-UTR binding"/>
    <property type="evidence" value="ECO:0007669"/>
    <property type="project" value="InterPro"/>
</dbReference>
<dbReference type="PIRSF" id="PIRSF009533">
    <property type="entry name" value="FlbT"/>
    <property type="match status" value="1"/>
</dbReference>
<dbReference type="Proteomes" id="UP000033187">
    <property type="component" value="Chromosome 1"/>
</dbReference>
<dbReference type="EMBL" id="LN829119">
    <property type="protein sequence ID" value="CPR22164.1"/>
    <property type="molecule type" value="Genomic_DNA"/>
</dbReference>
<dbReference type="GO" id="GO:0044781">
    <property type="term" value="P:bacterial-type flagellum organization"/>
    <property type="evidence" value="ECO:0007669"/>
    <property type="project" value="UniProtKB-KW"/>
</dbReference>
<dbReference type="InterPro" id="IPR009967">
    <property type="entry name" value="Flagellum_FlbT"/>
</dbReference>
<proteinExistence type="predicted"/>
<keyword evidence="1" id="KW-0678">Repressor</keyword>
<dbReference type="NCBIfam" id="NF001995">
    <property type="entry name" value="PRK00794.1-1"/>
    <property type="match status" value="1"/>
</dbReference>
<dbReference type="GO" id="GO:1902209">
    <property type="term" value="P:negative regulation of bacterial-type flagellum assembly"/>
    <property type="evidence" value="ECO:0007669"/>
    <property type="project" value="InterPro"/>
</dbReference>
<keyword evidence="5" id="KW-1185">Reference proteome</keyword>
<keyword evidence="2" id="KW-1005">Bacterial flagellum biogenesis</keyword>
<dbReference type="GO" id="GO:0006402">
    <property type="term" value="P:mRNA catabolic process"/>
    <property type="evidence" value="ECO:0007669"/>
    <property type="project" value="InterPro"/>
</dbReference>
<evidence type="ECO:0000256" key="3">
    <source>
        <dbReference type="ARBA" id="ARBA00022884"/>
    </source>
</evidence>
<organism evidence="4 5">
    <name type="scientific">Candidatus Filomicrobium marinum</name>
    <dbReference type="NCBI Taxonomy" id="1608628"/>
    <lineage>
        <taxon>Bacteria</taxon>
        <taxon>Pseudomonadati</taxon>
        <taxon>Pseudomonadota</taxon>
        <taxon>Alphaproteobacteria</taxon>
        <taxon>Hyphomicrobiales</taxon>
        <taxon>Hyphomicrobiaceae</taxon>
        <taxon>Filomicrobium</taxon>
    </lineage>
</organism>
<dbReference type="KEGG" id="fil:BN1229_v1_3604"/>
<keyword evidence="3" id="KW-0694">RNA-binding</keyword>
<protein>
    <submittedName>
        <fullName evidence="4">Putative flagellum biosynthesis repressor protein FlbT</fullName>
    </submittedName>
</protein>
<dbReference type="RefSeq" id="WP_046479302.1">
    <property type="nucleotide sequence ID" value="NZ_LN829118.1"/>
</dbReference>
<dbReference type="AlphaFoldDB" id="A0A0D6JJK4"/>
<name>A0A0D6JJK4_9HYPH</name>
<evidence type="ECO:0000313" key="4">
    <source>
        <dbReference type="EMBL" id="CPR22164.1"/>
    </source>
</evidence>
<reference evidence="5" key="1">
    <citation type="submission" date="2015-02" db="EMBL/GenBank/DDBJ databases">
        <authorList>
            <person name="Chooi Y.-H."/>
        </authorList>
    </citation>
    <scope>NUCLEOTIDE SEQUENCE [LARGE SCALE GENOMIC DNA]</scope>
    <source>
        <strain evidence="5">strain Y</strain>
    </source>
</reference>
<gene>
    <name evidence="4" type="primary">flbT</name>
    <name evidence="4" type="ORF">YBN1229_v1_3597</name>
</gene>
<evidence type="ECO:0000256" key="1">
    <source>
        <dbReference type="ARBA" id="ARBA00022491"/>
    </source>
</evidence>
<dbReference type="KEGG" id="fiy:BN1229_v1_3597"/>
<dbReference type="OrthoDB" id="7932924at2"/>
<evidence type="ECO:0000256" key="2">
    <source>
        <dbReference type="ARBA" id="ARBA00022795"/>
    </source>
</evidence>
<sequence>MTSSFKIHLRPNERIYINGAVVRVDRRVSLEFLNNVTFLLETHVMQEADATTPTRQLYFVVQSMIIDPATAPLAQKLFVSSMLVLRKTVTDAAILNGLDEVELLVESGRSFDALKAIRGLISLEDEILRQQPDDGLLEREQEAEIA</sequence>
<evidence type="ECO:0000313" key="5">
    <source>
        <dbReference type="Proteomes" id="UP000033187"/>
    </source>
</evidence>
<dbReference type="Pfam" id="PF07378">
    <property type="entry name" value="FlbT"/>
    <property type="match status" value="1"/>
</dbReference>
<accession>A0A0D6JJK4</accession>